<evidence type="ECO:0000256" key="5">
    <source>
        <dbReference type="SAM" id="Phobius"/>
    </source>
</evidence>
<comment type="subcellular location">
    <subcellularLocation>
        <location evidence="1">Membrane</location>
        <topology evidence="1">Multi-pass membrane protein</topology>
    </subcellularLocation>
</comment>
<feature type="transmembrane region" description="Helical" evidence="5">
    <location>
        <begin position="6"/>
        <end position="24"/>
    </location>
</feature>
<dbReference type="GO" id="GO:0016020">
    <property type="term" value="C:membrane"/>
    <property type="evidence" value="ECO:0007669"/>
    <property type="project" value="UniProtKB-SubCell"/>
</dbReference>
<keyword evidence="3 5" id="KW-1133">Transmembrane helix</keyword>
<dbReference type="InterPro" id="IPR007016">
    <property type="entry name" value="O-antigen_ligase-rel_domated"/>
</dbReference>
<reference evidence="7 8" key="1">
    <citation type="submission" date="2014-02" db="EMBL/GenBank/DDBJ databases">
        <title>Whole genome shotgun sequence of Rhodococcus wratislaviensis NBRC 100605.</title>
        <authorList>
            <person name="Hosoyama A."/>
            <person name="Tsuchikane K."/>
            <person name="Yoshida I."/>
            <person name="Ohji S."/>
            <person name="Ichikawa N."/>
            <person name="Yamazoe A."/>
            <person name="Fujita N."/>
        </authorList>
    </citation>
    <scope>NUCLEOTIDE SEQUENCE [LARGE SCALE GENOMIC DNA]</scope>
    <source>
        <strain evidence="7 8">NBRC 100605</strain>
    </source>
</reference>
<feature type="transmembrane region" description="Helical" evidence="5">
    <location>
        <begin position="117"/>
        <end position="137"/>
    </location>
</feature>
<dbReference type="PANTHER" id="PTHR37422:SF13">
    <property type="entry name" value="LIPOPOLYSACCHARIDE BIOSYNTHESIS PROTEIN PA4999-RELATED"/>
    <property type="match status" value="1"/>
</dbReference>
<dbReference type="PANTHER" id="PTHR37422">
    <property type="entry name" value="TEICHURONIC ACID BIOSYNTHESIS PROTEIN TUAE"/>
    <property type="match status" value="1"/>
</dbReference>
<evidence type="ECO:0000256" key="3">
    <source>
        <dbReference type="ARBA" id="ARBA00022989"/>
    </source>
</evidence>
<feature type="transmembrane region" description="Helical" evidence="5">
    <location>
        <begin position="176"/>
        <end position="192"/>
    </location>
</feature>
<keyword evidence="2 5" id="KW-0812">Transmembrane</keyword>
<dbReference type="InterPro" id="IPR051533">
    <property type="entry name" value="WaaL-like"/>
</dbReference>
<evidence type="ECO:0000256" key="4">
    <source>
        <dbReference type="ARBA" id="ARBA00023136"/>
    </source>
</evidence>
<dbReference type="AlphaFoldDB" id="X0Q6S8"/>
<dbReference type="Pfam" id="PF04932">
    <property type="entry name" value="Wzy_C"/>
    <property type="match status" value="1"/>
</dbReference>
<proteinExistence type="predicted"/>
<evidence type="ECO:0000313" key="7">
    <source>
        <dbReference type="EMBL" id="GAF47067.1"/>
    </source>
</evidence>
<sequence length="218" mass="23613">MFVLSGGRANLLAVGILLVAWVMMLPSEQAITLRKMIAPALFVGAVSSLGMLKRRFQEDPFGENRIHFMQVAFGQIVRRPLAGTGPNAYVSTVGQYDALTAEGWPVHNTPLLAVGELGIVGAGILFTPIVLVTVHAWRAKNRHDTSGTYAKAYLASTPGIFIIAMTGWGMLNGEVLGFWFFVTAFVSVKLANRTTLGKRADDDNHAIRTKTLQTVKVA</sequence>
<accession>X0Q6S8</accession>
<feature type="transmembrane region" description="Helical" evidence="5">
    <location>
        <begin position="149"/>
        <end position="170"/>
    </location>
</feature>
<name>X0Q6S8_RHOWR</name>
<dbReference type="Proteomes" id="UP000019491">
    <property type="component" value="Unassembled WGS sequence"/>
</dbReference>
<evidence type="ECO:0000313" key="8">
    <source>
        <dbReference type="Proteomes" id="UP000019491"/>
    </source>
</evidence>
<gene>
    <name evidence="7" type="ORF">RW1_036_00950</name>
</gene>
<evidence type="ECO:0000259" key="6">
    <source>
        <dbReference type="Pfam" id="PF04932"/>
    </source>
</evidence>
<comment type="caution">
    <text evidence="7">The sequence shown here is derived from an EMBL/GenBank/DDBJ whole genome shotgun (WGS) entry which is preliminary data.</text>
</comment>
<keyword evidence="4 5" id="KW-0472">Membrane</keyword>
<evidence type="ECO:0000256" key="2">
    <source>
        <dbReference type="ARBA" id="ARBA00022692"/>
    </source>
</evidence>
<dbReference type="EMBL" id="BAWF01000036">
    <property type="protein sequence ID" value="GAF47067.1"/>
    <property type="molecule type" value="Genomic_DNA"/>
</dbReference>
<feature type="domain" description="O-antigen ligase-related" evidence="6">
    <location>
        <begin position="1"/>
        <end position="125"/>
    </location>
</feature>
<protein>
    <recommendedName>
        <fullName evidence="6">O-antigen ligase-related domain-containing protein</fullName>
    </recommendedName>
</protein>
<keyword evidence="8" id="KW-1185">Reference proteome</keyword>
<organism evidence="7 8">
    <name type="scientific">Rhodococcus wratislaviensis NBRC 100605</name>
    <dbReference type="NCBI Taxonomy" id="1219028"/>
    <lineage>
        <taxon>Bacteria</taxon>
        <taxon>Bacillati</taxon>
        <taxon>Actinomycetota</taxon>
        <taxon>Actinomycetes</taxon>
        <taxon>Mycobacteriales</taxon>
        <taxon>Nocardiaceae</taxon>
        <taxon>Rhodococcus</taxon>
    </lineage>
</organism>
<evidence type="ECO:0000256" key="1">
    <source>
        <dbReference type="ARBA" id="ARBA00004141"/>
    </source>
</evidence>